<evidence type="ECO:0000313" key="1">
    <source>
        <dbReference type="EMBL" id="NUY01469.1"/>
    </source>
</evidence>
<name>A0A7Y6K084_9BURK</name>
<evidence type="ECO:0000313" key="2">
    <source>
        <dbReference type="Proteomes" id="UP000594380"/>
    </source>
</evidence>
<dbReference type="EMBL" id="JAALDK010000001">
    <property type="protein sequence ID" value="NUY01469.1"/>
    <property type="molecule type" value="Genomic_DNA"/>
</dbReference>
<accession>A0A7Y6K084</accession>
<dbReference type="Proteomes" id="UP000594380">
    <property type="component" value="Unassembled WGS sequence"/>
</dbReference>
<gene>
    <name evidence="1" type="ORF">G5S42_17600</name>
</gene>
<organism evidence="1 2">
    <name type="scientific">Paraburkholderia youngii</name>
    <dbReference type="NCBI Taxonomy" id="2782701"/>
    <lineage>
        <taxon>Bacteria</taxon>
        <taxon>Pseudomonadati</taxon>
        <taxon>Pseudomonadota</taxon>
        <taxon>Betaproteobacteria</taxon>
        <taxon>Burkholderiales</taxon>
        <taxon>Burkholderiaceae</taxon>
        <taxon>Paraburkholderia</taxon>
    </lineage>
</organism>
<proteinExistence type="predicted"/>
<reference evidence="1 2" key="1">
    <citation type="submission" date="2020-02" db="EMBL/GenBank/DDBJ databases">
        <title>Paraburkholderia simonii sp. nov. and Paraburkholderia youngii sp. nov. Brazilian and Mexican Mimosa-associated rhizobia.</title>
        <authorList>
            <person name="Mavima L."/>
            <person name="Beukes C.W."/>
            <person name="Chan W.Y."/>
            <person name="Palmer M."/>
            <person name="De Meyer S.E."/>
            <person name="James E.K."/>
            <person name="Venter S.N."/>
            <person name="Steenkamp E.T."/>
        </authorList>
    </citation>
    <scope>NUCLEOTIDE SEQUENCE [LARGE SCALE GENOMIC DNA]</scope>
    <source>
        <strain evidence="1 2">JPY169</strain>
    </source>
</reference>
<sequence>MFLIQAENVLPLQSAVAGADVCAVAEQWTPGDLLVLRVASTGAREMPSVIWMDLTAGAGSLDQFVDGEATVRGAALVSTRLSRPAEEWYLEPLSEIRIGATEFSEQDRKLFSVTQFTTAAGRKFSVPYAVATRPARGRRVWRAKAQGAQANC</sequence>
<protein>
    <submittedName>
        <fullName evidence="1">Uncharacterized protein</fullName>
    </submittedName>
</protein>
<comment type="caution">
    <text evidence="1">The sequence shown here is derived from an EMBL/GenBank/DDBJ whole genome shotgun (WGS) entry which is preliminary data.</text>
</comment>
<dbReference type="AlphaFoldDB" id="A0A7Y6K084"/>